<dbReference type="AlphaFoldDB" id="A0A183GXS1"/>
<reference evidence="3" key="1">
    <citation type="submission" date="2016-06" db="UniProtKB">
        <authorList>
            <consortium name="WormBaseParasite"/>
        </authorList>
    </citation>
    <scope>IDENTIFICATION</scope>
</reference>
<keyword evidence="2" id="KW-1185">Reference proteome</keyword>
<organism evidence="3">
    <name type="scientific">Onchocerca flexuosa</name>
    <dbReference type="NCBI Taxonomy" id="387005"/>
    <lineage>
        <taxon>Eukaryota</taxon>
        <taxon>Metazoa</taxon>
        <taxon>Ecdysozoa</taxon>
        <taxon>Nematoda</taxon>
        <taxon>Chromadorea</taxon>
        <taxon>Rhabditida</taxon>
        <taxon>Spirurina</taxon>
        <taxon>Spiruromorpha</taxon>
        <taxon>Filarioidea</taxon>
        <taxon>Onchocercidae</taxon>
        <taxon>Onchocerca</taxon>
    </lineage>
</organism>
<reference evidence="1 2" key="2">
    <citation type="submission" date="2018-11" db="EMBL/GenBank/DDBJ databases">
        <authorList>
            <consortium name="Pathogen Informatics"/>
        </authorList>
    </citation>
    <scope>NUCLEOTIDE SEQUENCE [LARGE SCALE GENOMIC DNA]</scope>
</reference>
<protein>
    <submittedName>
        <fullName evidence="1 3">Uncharacterized protein</fullName>
    </submittedName>
</protein>
<name>A0A183GXS1_9BILA</name>
<sequence>MATNLANQLPTISRNGMRVLLPHTKASFKIQDVIPKNHLMDFKLTEDEMKLIQLDEFVGNNESNEKRTEQKLGLLSRSIGANRKNLQNQSEIIKDAQPLYSRKGHLHLIIEKHVASSSVFHCFALKMIIDINTTQEVDM</sequence>
<dbReference type="WBParaSite" id="OFLC_0000003001-mRNA-1">
    <property type="protein sequence ID" value="OFLC_0000003001-mRNA-1"/>
    <property type="gene ID" value="OFLC_0000003001"/>
</dbReference>
<dbReference type="Proteomes" id="UP000267606">
    <property type="component" value="Unassembled WGS sequence"/>
</dbReference>
<dbReference type="EMBL" id="UZAJ01000007">
    <property type="protein sequence ID" value="VDO24267.1"/>
    <property type="molecule type" value="Genomic_DNA"/>
</dbReference>
<evidence type="ECO:0000313" key="2">
    <source>
        <dbReference type="Proteomes" id="UP000267606"/>
    </source>
</evidence>
<accession>A0A183GXS1</accession>
<evidence type="ECO:0000313" key="3">
    <source>
        <dbReference type="WBParaSite" id="OFLC_0000003001-mRNA-1"/>
    </source>
</evidence>
<evidence type="ECO:0000313" key="1">
    <source>
        <dbReference type="EMBL" id="VDO24267.1"/>
    </source>
</evidence>
<gene>
    <name evidence="1" type="ORF">OFLC_LOCUS31</name>
</gene>
<proteinExistence type="predicted"/>